<dbReference type="InterPro" id="IPR011397">
    <property type="entry name" value="YhfC"/>
</dbReference>
<evidence type="ECO:0000313" key="2">
    <source>
        <dbReference type="EMBL" id="MPM11377.1"/>
    </source>
</evidence>
<dbReference type="AlphaFoldDB" id="A0A644X5Z8"/>
<dbReference type="PIRSF" id="PIRSF033101">
    <property type="entry name" value="UCP033101"/>
    <property type="match status" value="1"/>
</dbReference>
<keyword evidence="1" id="KW-0472">Membrane</keyword>
<evidence type="ECO:0000256" key="1">
    <source>
        <dbReference type="SAM" id="Phobius"/>
    </source>
</evidence>
<feature type="transmembrane region" description="Helical" evidence="1">
    <location>
        <begin position="176"/>
        <end position="193"/>
    </location>
</feature>
<feature type="transmembrane region" description="Helical" evidence="1">
    <location>
        <begin position="6"/>
        <end position="30"/>
    </location>
</feature>
<name>A0A644X5Z8_9ZZZZ</name>
<feature type="transmembrane region" description="Helical" evidence="1">
    <location>
        <begin position="69"/>
        <end position="91"/>
    </location>
</feature>
<evidence type="ECO:0008006" key="3">
    <source>
        <dbReference type="Google" id="ProtNLM"/>
    </source>
</evidence>
<comment type="caution">
    <text evidence="2">The sequence shown here is derived from an EMBL/GenBank/DDBJ whole genome shotgun (WGS) entry which is preliminary data.</text>
</comment>
<keyword evidence="1" id="KW-1133">Transmembrane helix</keyword>
<accession>A0A644X5Z8</accession>
<gene>
    <name evidence="2" type="ORF">SDC9_57720</name>
</gene>
<reference evidence="2" key="1">
    <citation type="submission" date="2019-08" db="EMBL/GenBank/DDBJ databases">
        <authorList>
            <person name="Kucharzyk K."/>
            <person name="Murdoch R.W."/>
            <person name="Higgins S."/>
            <person name="Loffler F."/>
        </authorList>
    </citation>
    <scope>NUCLEOTIDE SEQUENCE</scope>
</reference>
<proteinExistence type="predicted"/>
<feature type="transmembrane region" description="Helical" evidence="1">
    <location>
        <begin position="112"/>
        <end position="135"/>
    </location>
</feature>
<feature type="transmembrane region" description="Helical" evidence="1">
    <location>
        <begin position="226"/>
        <end position="248"/>
    </location>
</feature>
<organism evidence="2">
    <name type="scientific">bioreactor metagenome</name>
    <dbReference type="NCBI Taxonomy" id="1076179"/>
    <lineage>
        <taxon>unclassified sequences</taxon>
        <taxon>metagenomes</taxon>
        <taxon>ecological metagenomes</taxon>
    </lineage>
</organism>
<dbReference type="Pfam" id="PF10086">
    <property type="entry name" value="YhfC"/>
    <property type="match status" value="1"/>
</dbReference>
<protein>
    <recommendedName>
        <fullName evidence="3">YhfC family intramembrane metalloprotease</fullName>
    </recommendedName>
</protein>
<sequence length="266" mass="28914">MEYTVPTLSIVFMMVAALAGIAIPVGLYLYFRKRHGADRMPFWIGCIIFPVFALGLEQLAYLAMKHWGFWLNVQSNIFAYGAFAGMMAGLFEETGRYFGFAVLLRKKRGKDINGLMYGAGHGGIEAVLVMSLAMVSNLVFAFSVNAGTADPSMASIAAQLAGIAPVTFLVSIVERIGAVALHISLSVLVWFAVKNKKRFWLFPLAIVLHALVDAVAVIMSRFVSNIWLIEAAVYLLAGVCVVLAVIVYKRNSKPAEMAAEPAVEIA</sequence>
<dbReference type="EMBL" id="VSSQ01001822">
    <property type="protein sequence ID" value="MPM11377.1"/>
    <property type="molecule type" value="Genomic_DNA"/>
</dbReference>
<feature type="transmembrane region" description="Helical" evidence="1">
    <location>
        <begin position="42"/>
        <end position="63"/>
    </location>
</feature>
<keyword evidence="1" id="KW-0812">Transmembrane</keyword>
<feature type="transmembrane region" description="Helical" evidence="1">
    <location>
        <begin position="200"/>
        <end position="220"/>
    </location>
</feature>